<keyword evidence="3" id="KW-1185">Reference proteome</keyword>
<reference evidence="2 3" key="1">
    <citation type="submission" date="2020-08" db="EMBL/GenBank/DDBJ databases">
        <title>Sequencing the genomes of 1000 actinobacteria strains.</title>
        <authorList>
            <person name="Klenk H.-P."/>
        </authorList>
    </citation>
    <scope>NUCLEOTIDE SEQUENCE [LARGE SCALE GENOMIC DNA]</scope>
    <source>
        <strain evidence="2 3">DSM 43036</strain>
    </source>
</reference>
<gene>
    <name evidence="2" type="ORF">FHU28_002481</name>
</gene>
<dbReference type="EC" id="4.2.1.159" evidence="2"/>
<accession>A0ABR6ME51</accession>
<evidence type="ECO:0000313" key="2">
    <source>
        <dbReference type="EMBL" id="MBB5112642.1"/>
    </source>
</evidence>
<keyword evidence="2" id="KW-0456">Lyase</keyword>
<dbReference type="EMBL" id="JACHJC010000001">
    <property type="protein sequence ID" value="MBB5112642.1"/>
    <property type="molecule type" value="Genomic_DNA"/>
</dbReference>
<evidence type="ECO:0000259" key="1">
    <source>
        <dbReference type="Pfam" id="PF03559"/>
    </source>
</evidence>
<sequence length="467" mass="51740">MTETTAPTWLPQHDPLATADPDADIHEWLAGWRRRAGMRVDVVPLAGLRGWRQDADTGVLAHGSGRFFRVEGLSVEVPGAAVPRWDQPVLHQPEVGILGLLARRDGDTLRVLVQAKAEPGNQDGHQIAPTVQATRSNWTGVHGGRPVPFLHHFRDPDPRRVLVDVRQSEHGSWFLRKRNRNMVVLTDEDIVPPPGFRWLSLAQLHRLLRHDDLVNMDTRTVLSCLPTELTARAAGPAQDAFTAALRRSCRPGTGSRHRTGELLHWITDVRSRTEVGADRTALRGRAAWHLGEVSLRHDSGLFFEVIGVDVDAEGREVASWSQPMLRPCGQGVVAFLATRLDGVLHVLAHARVEAGFVDVVELAPTVQCTPATLDYLPAAARPPFLDQVLGAPPERVRFRAVLSEEGGRLYRARSSYLVVETDDADLESDQYRWVTLHQVSELLRHSNYVNVSARSLIACLRGLLDAA</sequence>
<name>A0ABR6ME51_MICEC</name>
<comment type="caution">
    <text evidence="2">The sequence shown here is derived from an EMBL/GenBank/DDBJ whole genome shotgun (WGS) entry which is preliminary data.</text>
</comment>
<dbReference type="Proteomes" id="UP000618986">
    <property type="component" value="Unassembled WGS sequence"/>
</dbReference>
<evidence type="ECO:0000313" key="3">
    <source>
        <dbReference type="Proteomes" id="UP000618986"/>
    </source>
</evidence>
<dbReference type="InterPro" id="IPR038153">
    <property type="entry name" value="EvaA-like_sf"/>
</dbReference>
<dbReference type="InterPro" id="IPR005212">
    <property type="entry name" value="EvaA-like"/>
</dbReference>
<dbReference type="Gene3D" id="3.90.79.40">
    <property type="entry name" value="EvaA sugar 2,3-dehydratase subunit"/>
    <property type="match status" value="2"/>
</dbReference>
<protein>
    <submittedName>
        <fullName evidence="2">Oxidase EvaA</fullName>
        <ecNumber evidence="2">4.2.1.159</ecNumber>
    </submittedName>
</protein>
<feature type="domain" description="dTDP-4-dehydro-6-deoxy-alpha-D-glucopyranose 2,3-dehydratase" evidence="1">
    <location>
        <begin position="260"/>
        <end position="460"/>
    </location>
</feature>
<dbReference type="RefSeq" id="WP_184683830.1">
    <property type="nucleotide sequence ID" value="NZ_JACHJC010000001.1"/>
</dbReference>
<feature type="domain" description="dTDP-4-dehydro-6-deoxy-alpha-D-glucopyranose 2,3-dehydratase" evidence="1">
    <location>
        <begin position="23"/>
        <end position="225"/>
    </location>
</feature>
<organism evidence="2 3">
    <name type="scientific">Micromonospora echinospora</name>
    <name type="common">Micromonospora purpurea</name>
    <dbReference type="NCBI Taxonomy" id="1877"/>
    <lineage>
        <taxon>Bacteria</taxon>
        <taxon>Bacillati</taxon>
        <taxon>Actinomycetota</taxon>
        <taxon>Actinomycetes</taxon>
        <taxon>Micromonosporales</taxon>
        <taxon>Micromonosporaceae</taxon>
        <taxon>Micromonospora</taxon>
    </lineage>
</organism>
<proteinExistence type="predicted"/>
<dbReference type="Pfam" id="PF03559">
    <property type="entry name" value="Hexose_dehydrat"/>
    <property type="match status" value="2"/>
</dbReference>
<dbReference type="GO" id="GO:0016829">
    <property type="term" value="F:lyase activity"/>
    <property type="evidence" value="ECO:0007669"/>
    <property type="project" value="UniProtKB-KW"/>
</dbReference>
<dbReference type="GeneID" id="300293066"/>